<dbReference type="EMBL" id="JAKMUS010000014">
    <property type="protein sequence ID" value="MCZ9294583.1"/>
    <property type="molecule type" value="Genomic_DNA"/>
</dbReference>
<evidence type="ECO:0000259" key="3">
    <source>
        <dbReference type="Pfam" id="PF18957"/>
    </source>
</evidence>
<feature type="region of interest" description="Disordered" evidence="1">
    <location>
        <begin position="965"/>
        <end position="1039"/>
    </location>
</feature>
<dbReference type="NCBIfam" id="NF038186">
    <property type="entry name" value="YPDG_rpt"/>
    <property type="match status" value="4"/>
</dbReference>
<feature type="compositionally biased region" description="Basic and acidic residues" evidence="1">
    <location>
        <begin position="1189"/>
        <end position="1208"/>
    </location>
</feature>
<evidence type="ECO:0000313" key="5">
    <source>
        <dbReference type="Proteomes" id="UP001146468"/>
    </source>
</evidence>
<feature type="region of interest" description="Disordered" evidence="1">
    <location>
        <begin position="1634"/>
        <end position="1716"/>
    </location>
</feature>
<feature type="region of interest" description="Disordered" evidence="1">
    <location>
        <begin position="1182"/>
        <end position="1239"/>
    </location>
</feature>
<feature type="domain" description="Long Rib" evidence="3">
    <location>
        <begin position="977"/>
        <end position="1065"/>
    </location>
</feature>
<evidence type="ECO:0000256" key="2">
    <source>
        <dbReference type="SAM" id="SignalP"/>
    </source>
</evidence>
<feature type="compositionally biased region" description="Basic and acidic residues" evidence="1">
    <location>
        <begin position="765"/>
        <end position="776"/>
    </location>
</feature>
<organism evidence="4 5">
    <name type="scientific">Corynebacterium meitnerae</name>
    <dbReference type="NCBI Taxonomy" id="2913498"/>
    <lineage>
        <taxon>Bacteria</taxon>
        <taxon>Bacillati</taxon>
        <taxon>Actinomycetota</taxon>
        <taxon>Actinomycetes</taxon>
        <taxon>Mycobacteriales</taxon>
        <taxon>Corynebacteriaceae</taxon>
        <taxon>Corynebacterium</taxon>
    </lineage>
</organism>
<feature type="region of interest" description="Disordered" evidence="1">
    <location>
        <begin position="1378"/>
        <end position="1421"/>
    </location>
</feature>
<dbReference type="Proteomes" id="UP001146468">
    <property type="component" value="Unassembled WGS sequence"/>
</dbReference>
<feature type="compositionally biased region" description="Basic and acidic residues" evidence="1">
    <location>
        <begin position="1128"/>
        <end position="1137"/>
    </location>
</feature>
<feature type="compositionally biased region" description="Polar residues" evidence="1">
    <location>
        <begin position="1402"/>
        <end position="1414"/>
    </location>
</feature>
<feature type="domain" description="Long Rib" evidence="3">
    <location>
        <begin position="1364"/>
        <end position="1442"/>
    </location>
</feature>
<evidence type="ECO:0000256" key="1">
    <source>
        <dbReference type="SAM" id="MobiDB-lite"/>
    </source>
</evidence>
<feature type="domain" description="Long Rib" evidence="3">
    <location>
        <begin position="629"/>
        <end position="740"/>
    </location>
</feature>
<gene>
    <name evidence="4" type="ORF">L8U60_08800</name>
</gene>
<feature type="compositionally biased region" description="Basic and acidic residues" evidence="1">
    <location>
        <begin position="1662"/>
        <end position="1683"/>
    </location>
</feature>
<reference evidence="4" key="1">
    <citation type="submission" date="2022-02" db="EMBL/GenBank/DDBJ databases">
        <title>Corynebacterium sp. from urogenital microbiome.</title>
        <authorList>
            <person name="Cappelli E.A."/>
            <person name="Ribeiro T.G."/>
            <person name="Peixe L."/>
        </authorList>
    </citation>
    <scope>NUCLEOTIDE SEQUENCE</scope>
    <source>
        <strain evidence="4">C8Ua_172</strain>
    </source>
</reference>
<evidence type="ECO:0000313" key="4">
    <source>
        <dbReference type="EMBL" id="MCZ9294583.1"/>
    </source>
</evidence>
<sequence>MNIKNNARRRGTSIAAAALSVALVAPVVQPVMNPSAVPAAVAGTPDEAGQPNDAGNGVKYPGENAEGAYQSVVDEQRYTFTPGEPKGKNVIQADAPKGTNQSIEGYVIHQRNGDVSVYPGTRDPWKPIPMAGVRVYAQWTEKGGVTSPVYTAVTREDGYYTIKMKSFTNAKGEVVKFDADPNGPQYEKIRVWVDNPDPDNFTQLYGYNFGHMGPNGNTYDTPGGMGWYVGSDRVTNVRFAFGEKTHHDVMHRDKADENPAVGNGPGQIRGQLFWHLYHTQGAFTPNLLNLKNGADVPATGMKVYGSYLSDYAVEQINEKAAIDLGFDEIRGRGWTNRNETALQNWIKRKMAEEGKDKWIAETAEATVDSKGDYTLQFKGTFGRRMTNGTVNRGYDDKALRYTDLARDNGAEAIFPDGSKHNAYSLYGQVAPSADYGSWVKNKTGRGGKNLPKHVNWDWLFFSTEETKGLGQFTPFYNNSFLHRSKYVFNGDGKWAGGLVYGAGEPYLLANRHVIYSDYTVFDVLEYDTRENPAKPGAKVETETAGLPTDWVEGLQYQIEWVNGETGEVAKTCDPVSPEANGTIPSCQLDTTGVETTTTFTAYLYPVNKETKERGQAIAADSFTVLVGWQPHYEETKAKPGEEAKSQAPTFDNTETDDVEKLSAEELKNQDATKEATKFELPKGFEAPEGFAKDAIKVDPKTGEVSVTFPADAANKDSVEVPVKVTYKDGTTATGTARFVVESTDRHSDKLVPEYTPGSGQPGQDAKVKKPEFKEADENGEPTDNPAEEPAGTKYELDGNKKPTYTTEDGEQKELRKRDVKVNEDGSITVKVPKDAQPHTDITVPVKVTYPDGSVDYTDATVTVGLPDNENFEPEYKDGTGKPGEDVKVDKPVFKDSNGNDVDAPEGTKFEKGKDAPKGVEVNEDGSITVPVPKDAKPGDKITVPVKVTYPDGSTDEVEVSVTVTLDEPKDNGESGVADDVQPSWKNSKTPADTPVEVPNTGEKLPEGSTVTAVSDQGWKVETKDDGTITVTPPADASTGEKSTIWVTVDYPDGSQDIERFTVTVQNDDDKDGDPTNDGNDAIKTTPDWQNSETKPNAPVEIPNEGDKLPEGSKVEVPDTVKDQSGNDWKVEVKDGDKVVVTPPEGTKPGDKVTVPVKVTYPDGSTDEETVTVTVVGDYGVVYEGGKGQVDSDIKAAPKTEDGKTDAPEGTKYTTAKGEDGKPKQETHDGLWTIGDPDEKTGEVTAKVTKDKLTKRFEEVRKNIIGDECKPGQVDPAQVDKIIETLKAQFEASTTVDAEFYPGGSKQENIPVKFQLVDADGKPLAESNDWDGDGMDNKTEIENCRNPFDGEDNKPTPLDPAIQLPEWDDASGAPGYEVNIPKKDDSGEVPEGTEVTTEGPGTATINDDGSITVTPNEDAKPGDKIVVKVTDSEGKIDDVTVTVVDPWKDASTTPGTETTIKKDPDFKVTDGAEAVVEGGDDNGTAKINDDGSITFTPGKDAKPGDTIKVVVKDPKGKVIDTIEVTINSHEFSSRKGCTESLLGFGLPLLALIPLGIATQAAIPGLQAFQAQVDQQIRDMNTALQRQLGILDPNMARAAAEFDARLKGAGANLGQVLAGLALLGYGIAAIATIASACDPSNPNKRDSKLDFSSSLKPGENGSSNKKEGQEGKEGSSKEGSSKPTDEPTTPVEPTEVTEPTEGDEPSVPAEVADPTEEN</sequence>
<proteinExistence type="predicted"/>
<feature type="domain" description="Long Rib" evidence="3">
    <location>
        <begin position="749"/>
        <end position="863"/>
    </location>
</feature>
<feature type="region of interest" description="Disordered" evidence="1">
    <location>
        <begin position="1063"/>
        <end position="1164"/>
    </location>
</feature>
<feature type="chain" id="PRO_5040771713" evidence="2">
    <location>
        <begin position="31"/>
        <end position="1716"/>
    </location>
</feature>
<dbReference type="Pfam" id="PF18957">
    <property type="entry name" value="RibLong"/>
    <property type="match status" value="6"/>
</dbReference>
<feature type="compositionally biased region" description="Basic and acidic residues" evidence="1">
    <location>
        <begin position="742"/>
        <end position="751"/>
    </location>
</feature>
<comment type="caution">
    <text evidence="4">The sequence shown here is derived from an EMBL/GenBank/DDBJ whole genome shotgun (WGS) entry which is preliminary data.</text>
</comment>
<accession>A0A9X3LXI9</accession>
<feature type="domain" description="Long Rib" evidence="3">
    <location>
        <begin position="869"/>
        <end position="964"/>
    </location>
</feature>
<dbReference type="Pfam" id="PF17963">
    <property type="entry name" value="Big_9"/>
    <property type="match status" value="1"/>
</dbReference>
<feature type="compositionally biased region" description="Basic and acidic residues" evidence="1">
    <location>
        <begin position="873"/>
        <end position="893"/>
    </location>
</feature>
<feature type="region of interest" description="Disordered" evidence="1">
    <location>
        <begin position="737"/>
        <end position="820"/>
    </location>
</feature>
<keyword evidence="2" id="KW-0732">Signal</keyword>
<dbReference type="InterPro" id="IPR044055">
    <property type="entry name" value="RibLong"/>
</dbReference>
<keyword evidence="5" id="KW-1185">Reference proteome</keyword>
<feature type="compositionally biased region" description="Basic and acidic residues" evidence="1">
    <location>
        <begin position="809"/>
        <end position="820"/>
    </location>
</feature>
<protein>
    <submittedName>
        <fullName evidence="4">YPDG domain-containing protein</fullName>
    </submittedName>
</protein>
<dbReference type="RefSeq" id="WP_269966001.1">
    <property type="nucleotide sequence ID" value="NZ_JAKMUS010000014.1"/>
</dbReference>
<feature type="region of interest" description="Disordered" evidence="1">
    <location>
        <begin position="42"/>
        <end position="63"/>
    </location>
</feature>
<feature type="compositionally biased region" description="Basic and acidic residues" evidence="1">
    <location>
        <begin position="1104"/>
        <end position="1121"/>
    </location>
</feature>
<name>A0A9X3LXI9_9CORY</name>
<feature type="compositionally biased region" description="Basic and acidic residues" evidence="1">
    <location>
        <begin position="1216"/>
        <end position="1228"/>
    </location>
</feature>
<feature type="domain" description="Long Rib" evidence="3">
    <location>
        <begin position="1083"/>
        <end position="1174"/>
    </location>
</feature>
<feature type="compositionally biased region" description="Low complexity" evidence="1">
    <location>
        <begin position="1388"/>
        <end position="1401"/>
    </location>
</feature>
<feature type="region of interest" description="Disordered" evidence="1">
    <location>
        <begin position="636"/>
        <end position="655"/>
    </location>
</feature>
<feature type="compositionally biased region" description="Basic and acidic residues" evidence="1">
    <location>
        <begin position="905"/>
        <end position="917"/>
    </location>
</feature>
<feature type="signal peptide" evidence="2">
    <location>
        <begin position="1"/>
        <end position="30"/>
    </location>
</feature>
<feature type="compositionally biased region" description="Low complexity" evidence="1">
    <location>
        <begin position="1684"/>
        <end position="1695"/>
    </location>
</feature>
<feature type="region of interest" description="Disordered" evidence="1">
    <location>
        <begin position="863"/>
        <end position="952"/>
    </location>
</feature>